<evidence type="ECO:0000313" key="4">
    <source>
        <dbReference type="EMBL" id="TFB81072.1"/>
    </source>
</evidence>
<dbReference type="InterPro" id="IPR036291">
    <property type="entry name" value="NAD(P)-bd_dom_sf"/>
</dbReference>
<organism evidence="4 5">
    <name type="scientific">Cryobacterium flavum</name>
    <dbReference type="NCBI Taxonomy" id="1424659"/>
    <lineage>
        <taxon>Bacteria</taxon>
        <taxon>Bacillati</taxon>
        <taxon>Actinomycetota</taxon>
        <taxon>Actinomycetes</taxon>
        <taxon>Micrococcales</taxon>
        <taxon>Microbacteriaceae</taxon>
        <taxon>Cryobacterium</taxon>
    </lineage>
</organism>
<protein>
    <submittedName>
        <fullName evidence="4">Gfo/Idh/MocA family oxidoreductase</fullName>
    </submittedName>
</protein>
<name>A0ABY2I4H9_9MICO</name>
<reference evidence="4 5" key="1">
    <citation type="submission" date="2019-03" db="EMBL/GenBank/DDBJ databases">
        <title>Genomics of glacier-inhabiting Cryobacterium strains.</title>
        <authorList>
            <person name="Liu Q."/>
            <person name="Xin Y.-H."/>
        </authorList>
    </citation>
    <scope>NUCLEOTIDE SEQUENCE [LARGE SCALE GENOMIC DNA]</scope>
    <source>
        <strain evidence="4 5">Hh8</strain>
    </source>
</reference>
<dbReference type="PANTHER" id="PTHR43377">
    <property type="entry name" value="BILIVERDIN REDUCTASE A"/>
    <property type="match status" value="1"/>
</dbReference>
<proteinExistence type="predicted"/>
<accession>A0ABY2I4H9</accession>
<evidence type="ECO:0000259" key="3">
    <source>
        <dbReference type="Pfam" id="PF22725"/>
    </source>
</evidence>
<dbReference type="SUPFAM" id="SSF55347">
    <property type="entry name" value="Glyceraldehyde-3-phosphate dehydrogenase-like, C-terminal domain"/>
    <property type="match status" value="1"/>
</dbReference>
<gene>
    <name evidence="4" type="ORF">E3O21_04240</name>
</gene>
<dbReference type="EMBL" id="SOFD01000009">
    <property type="protein sequence ID" value="TFB81072.1"/>
    <property type="molecule type" value="Genomic_DNA"/>
</dbReference>
<dbReference type="SUPFAM" id="SSF51735">
    <property type="entry name" value="NAD(P)-binding Rossmann-fold domains"/>
    <property type="match status" value="1"/>
</dbReference>
<feature type="domain" description="Gfo/Idh/MocA-like oxidoreductase N-terminal" evidence="2">
    <location>
        <begin position="6"/>
        <end position="117"/>
    </location>
</feature>
<dbReference type="Gene3D" id="3.40.50.720">
    <property type="entry name" value="NAD(P)-binding Rossmann-like Domain"/>
    <property type="match status" value="1"/>
</dbReference>
<dbReference type="PANTHER" id="PTHR43377:SF1">
    <property type="entry name" value="BILIVERDIN REDUCTASE A"/>
    <property type="match status" value="1"/>
</dbReference>
<comment type="caution">
    <text evidence="4">The sequence shown here is derived from an EMBL/GenBank/DDBJ whole genome shotgun (WGS) entry which is preliminary data.</text>
</comment>
<evidence type="ECO:0000259" key="2">
    <source>
        <dbReference type="Pfam" id="PF01408"/>
    </source>
</evidence>
<dbReference type="InterPro" id="IPR051450">
    <property type="entry name" value="Gfo/Idh/MocA_Oxidoreductases"/>
</dbReference>
<keyword evidence="1" id="KW-0520">NAD</keyword>
<sequence length="329" mass="34111">MSGLLVNIGLIGAGGITHVHIPAWLALGARVTVFSLEGGAEVAAQYGITAVGSLDELLDACDVVDICTPTPTHYRLAERALRAGKHVICEKPIALHPADAAALAELAAFVGKQLHPAHVVRYFPEYALARGAVAAGTIGEPAILRFSRIGEFPTWASWFADEEQSGGIVLDQMIHDLDIARWIAGEVTEVYAVKSVGDGCETAQVVLTHESGALSYVTGVWGAPGTTFATSFSIAGSTGVLKHDSRADASLRFDLGAPVAGTQSMRPDTSLGESPYLSELREFAAATLGGPAPRVSLADATRAVELAAAANASIASGRSESVVRETVAA</sequence>
<dbReference type="Pfam" id="PF22725">
    <property type="entry name" value="GFO_IDH_MocA_C3"/>
    <property type="match status" value="1"/>
</dbReference>
<dbReference type="Pfam" id="PF01408">
    <property type="entry name" value="GFO_IDH_MocA"/>
    <property type="match status" value="1"/>
</dbReference>
<dbReference type="Proteomes" id="UP000298252">
    <property type="component" value="Unassembled WGS sequence"/>
</dbReference>
<feature type="domain" description="GFO/IDH/MocA-like oxidoreductase" evidence="3">
    <location>
        <begin position="127"/>
        <end position="241"/>
    </location>
</feature>
<keyword evidence="5" id="KW-1185">Reference proteome</keyword>
<dbReference type="InterPro" id="IPR055170">
    <property type="entry name" value="GFO_IDH_MocA-like_dom"/>
</dbReference>
<dbReference type="Gene3D" id="3.30.360.10">
    <property type="entry name" value="Dihydrodipicolinate Reductase, domain 2"/>
    <property type="match status" value="1"/>
</dbReference>
<evidence type="ECO:0000313" key="5">
    <source>
        <dbReference type="Proteomes" id="UP000298252"/>
    </source>
</evidence>
<evidence type="ECO:0000256" key="1">
    <source>
        <dbReference type="ARBA" id="ARBA00023027"/>
    </source>
</evidence>
<dbReference type="RefSeq" id="WP_092339184.1">
    <property type="nucleotide sequence ID" value="NZ_FNIB01000002.1"/>
</dbReference>
<dbReference type="InterPro" id="IPR000683">
    <property type="entry name" value="Gfo/Idh/MocA-like_OxRdtase_N"/>
</dbReference>